<comment type="caution">
    <text evidence="1">The sequence shown here is derived from an EMBL/GenBank/DDBJ whole genome shotgun (WGS) entry which is preliminary data.</text>
</comment>
<gene>
    <name evidence="1" type="ORF">IBL28_20280</name>
</gene>
<sequence length="74" mass="7966">VATGLGLSGVQGIYVAFKVGADGEVSVIRIKAPHKKLEEEAKRVIGHIPKMRPGRQGNTPVDVMYSKAIIIKIE</sequence>
<reference evidence="1 2" key="1">
    <citation type="submission" date="2020-09" db="EMBL/GenBank/DDBJ databases">
        <title>Sinomicrobium weinanense sp. nov., a halophilic bacteria isolated from saline-alkali soil.</title>
        <authorList>
            <person name="Wu P."/>
            <person name="Ren H."/>
            <person name="Mei Y."/>
            <person name="Liang Y."/>
            <person name="Chen Z."/>
        </authorList>
    </citation>
    <scope>NUCLEOTIDE SEQUENCE [LARGE SCALE GENOMIC DNA]</scope>
    <source>
        <strain evidence="1 2">FJxs</strain>
    </source>
</reference>
<dbReference type="Gene3D" id="3.30.1150.10">
    <property type="match status" value="1"/>
</dbReference>
<name>A0A926JVG7_9FLAO</name>
<accession>A0A926JVG7</accession>
<feature type="non-terminal residue" evidence="1">
    <location>
        <position position="1"/>
    </location>
</feature>
<organism evidence="1 2">
    <name type="scientific">Sinomicrobium weinanense</name>
    <dbReference type="NCBI Taxonomy" id="2842200"/>
    <lineage>
        <taxon>Bacteria</taxon>
        <taxon>Pseudomonadati</taxon>
        <taxon>Bacteroidota</taxon>
        <taxon>Flavobacteriia</taxon>
        <taxon>Flavobacteriales</taxon>
        <taxon>Flavobacteriaceae</taxon>
        <taxon>Sinomicrobium</taxon>
    </lineage>
</organism>
<evidence type="ECO:0000313" key="2">
    <source>
        <dbReference type="Proteomes" id="UP000653730"/>
    </source>
</evidence>
<dbReference type="Proteomes" id="UP000653730">
    <property type="component" value="Unassembled WGS sequence"/>
</dbReference>
<dbReference type="SUPFAM" id="SSF74653">
    <property type="entry name" value="TolA/TonB C-terminal domain"/>
    <property type="match status" value="1"/>
</dbReference>
<keyword evidence="2" id="KW-1185">Reference proteome</keyword>
<dbReference type="EMBL" id="JACVDC010000104">
    <property type="protein sequence ID" value="MBC9798317.1"/>
    <property type="molecule type" value="Genomic_DNA"/>
</dbReference>
<proteinExistence type="predicted"/>
<protein>
    <submittedName>
        <fullName evidence="1">Energy transducer TonB</fullName>
    </submittedName>
</protein>
<dbReference type="AlphaFoldDB" id="A0A926JVG7"/>
<evidence type="ECO:0000313" key="1">
    <source>
        <dbReference type="EMBL" id="MBC9798317.1"/>
    </source>
</evidence>